<dbReference type="Proteomes" id="UP001059380">
    <property type="component" value="Chromosome"/>
</dbReference>
<organism evidence="1 2">
    <name type="scientific">Occallatibacter riparius</name>
    <dbReference type="NCBI Taxonomy" id="1002689"/>
    <lineage>
        <taxon>Bacteria</taxon>
        <taxon>Pseudomonadati</taxon>
        <taxon>Acidobacteriota</taxon>
        <taxon>Terriglobia</taxon>
        <taxon>Terriglobales</taxon>
        <taxon>Acidobacteriaceae</taxon>
        <taxon>Occallatibacter</taxon>
    </lineage>
</organism>
<dbReference type="AlphaFoldDB" id="A0A9J7BUY5"/>
<evidence type="ECO:0000313" key="2">
    <source>
        <dbReference type="Proteomes" id="UP001059380"/>
    </source>
</evidence>
<dbReference type="EMBL" id="CP093313">
    <property type="protein sequence ID" value="UWZ86377.1"/>
    <property type="molecule type" value="Genomic_DNA"/>
</dbReference>
<reference evidence="1" key="1">
    <citation type="submission" date="2021-04" db="EMBL/GenBank/DDBJ databases">
        <title>Phylogenetic analysis of Acidobacteriaceae.</title>
        <authorList>
            <person name="Qiu L."/>
            <person name="Zhang Q."/>
        </authorList>
    </citation>
    <scope>NUCLEOTIDE SEQUENCE</scope>
    <source>
        <strain evidence="1">DSM 25168</strain>
    </source>
</reference>
<gene>
    <name evidence="1" type="ORF">MOP44_10635</name>
</gene>
<sequence>MKTIIELGDREEAAAKLGAIMGEYRHSFENGDVEGEKYRSTNVLSRFDSHYELALEFYNGHTCEREGNAR</sequence>
<dbReference type="KEGG" id="orp:MOP44_10635"/>
<keyword evidence="2" id="KW-1185">Reference proteome</keyword>
<proteinExistence type="predicted"/>
<evidence type="ECO:0000313" key="1">
    <source>
        <dbReference type="EMBL" id="UWZ86377.1"/>
    </source>
</evidence>
<protein>
    <submittedName>
        <fullName evidence="1">Uncharacterized protein</fullName>
    </submittedName>
</protein>
<name>A0A9J7BUY5_9BACT</name>
<dbReference type="RefSeq" id="WP_260796017.1">
    <property type="nucleotide sequence ID" value="NZ_CP093313.1"/>
</dbReference>
<accession>A0A9J7BUY5</accession>